<dbReference type="VEuPathDB" id="FungiDB:JI435_127440"/>
<dbReference type="GO" id="GO:0043130">
    <property type="term" value="F:ubiquitin binding"/>
    <property type="evidence" value="ECO:0007669"/>
    <property type="project" value="InterPro"/>
</dbReference>
<keyword evidence="2 11" id="KW-0812">Transmembrane</keyword>
<dbReference type="PROSITE" id="PS51140">
    <property type="entry name" value="CUE"/>
    <property type="match status" value="1"/>
</dbReference>
<evidence type="ECO:0000256" key="8">
    <source>
        <dbReference type="ARBA" id="ARBA00061383"/>
    </source>
</evidence>
<dbReference type="FunFam" id="1.10.8.10:FF:000050">
    <property type="entry name" value="Related to AMFR protein"/>
    <property type="match status" value="1"/>
</dbReference>
<dbReference type="RefSeq" id="XP_001802964.1">
    <property type="nucleotide sequence ID" value="XM_001802912.1"/>
</dbReference>
<feature type="compositionally biased region" description="Basic and acidic residues" evidence="10">
    <location>
        <begin position="94"/>
        <end position="115"/>
    </location>
</feature>
<dbReference type="SMART" id="SM00546">
    <property type="entry name" value="CUE"/>
    <property type="match status" value="1"/>
</dbReference>
<keyword evidence="4" id="KW-0256">Endoplasmic reticulum</keyword>
<dbReference type="CDD" id="cd14424">
    <property type="entry name" value="CUE_Cue1p_like"/>
    <property type="match status" value="1"/>
</dbReference>
<evidence type="ECO:0000256" key="7">
    <source>
        <dbReference type="ARBA" id="ARBA00037847"/>
    </source>
</evidence>
<dbReference type="Pfam" id="PF02845">
    <property type="entry name" value="CUE"/>
    <property type="match status" value="1"/>
</dbReference>
<evidence type="ECO:0000256" key="3">
    <source>
        <dbReference type="ARBA" id="ARBA00022786"/>
    </source>
</evidence>
<dbReference type="KEGG" id="pno:SNOG_12744"/>
<evidence type="ECO:0000256" key="11">
    <source>
        <dbReference type="SAM" id="Phobius"/>
    </source>
</evidence>
<evidence type="ECO:0000313" key="14">
    <source>
        <dbReference type="Proteomes" id="UP000001055"/>
    </source>
</evidence>
<dbReference type="Gene3D" id="1.10.8.10">
    <property type="entry name" value="DNA helicase RuvA subunit, C-terminal domain"/>
    <property type="match status" value="1"/>
</dbReference>
<evidence type="ECO:0000256" key="1">
    <source>
        <dbReference type="ARBA" id="ARBA00004586"/>
    </source>
</evidence>
<proteinExistence type="inferred from homology"/>
<evidence type="ECO:0000256" key="5">
    <source>
        <dbReference type="ARBA" id="ARBA00022989"/>
    </source>
</evidence>
<keyword evidence="3" id="KW-0833">Ubl conjugation pathway</keyword>
<reference evidence="14" key="1">
    <citation type="journal article" date="2007" name="Plant Cell">
        <title>Dothideomycete-plant interactions illuminated by genome sequencing and EST analysis of the wheat pathogen Stagonospora nodorum.</title>
        <authorList>
            <person name="Hane J.K."/>
            <person name="Lowe R.G."/>
            <person name="Solomon P.S."/>
            <person name="Tan K.C."/>
            <person name="Schoch C.L."/>
            <person name="Spatafora J.W."/>
            <person name="Crous P.W."/>
            <person name="Kodira C."/>
            <person name="Birren B.W."/>
            <person name="Galagan J.E."/>
            <person name="Torriani S.F."/>
            <person name="McDonald B.A."/>
            <person name="Oliver R.P."/>
        </authorList>
    </citation>
    <scope>NUCLEOTIDE SEQUENCE [LARGE SCALE GENOMIC DNA]</scope>
    <source>
        <strain evidence="14">SN15 / ATCC MYA-4574 / FGSC 10173</strain>
    </source>
</reference>
<name>Q0U670_PHANO</name>
<dbReference type="GeneID" id="5979875"/>
<comment type="subcellular location">
    <subcellularLocation>
        <location evidence="7">Endomembrane system</location>
        <topology evidence="7">Single-pass membrane protein</topology>
    </subcellularLocation>
    <subcellularLocation>
        <location evidence="1">Endoplasmic reticulum membrane</location>
    </subcellularLocation>
</comment>
<sequence>MTEQSINIPQVLVFLVVIFLASRWYLSKPSGAHTHAAPARSTPRINPAQIDQIAAMFPQLSRRDIAWDLQRNGGNASATTERVLGGRGLDTSEEPAKEEAPKKAWSADKNERQMNLQRRREEMILAARRKLEAQEKGKAPA</sequence>
<dbReference type="Proteomes" id="UP000001055">
    <property type="component" value="Unassembled WGS sequence"/>
</dbReference>
<evidence type="ECO:0000313" key="13">
    <source>
        <dbReference type="EMBL" id="EAT80042.2"/>
    </source>
</evidence>
<evidence type="ECO:0000256" key="9">
    <source>
        <dbReference type="ARBA" id="ARBA00072899"/>
    </source>
</evidence>
<evidence type="ECO:0000256" key="4">
    <source>
        <dbReference type="ARBA" id="ARBA00022824"/>
    </source>
</evidence>
<gene>
    <name evidence="13" type="ORF">SNOG_12744</name>
</gene>
<organism evidence="13 14">
    <name type="scientific">Phaeosphaeria nodorum (strain SN15 / ATCC MYA-4574 / FGSC 10173)</name>
    <name type="common">Glume blotch fungus</name>
    <name type="synonym">Parastagonospora nodorum</name>
    <dbReference type="NCBI Taxonomy" id="321614"/>
    <lineage>
        <taxon>Eukaryota</taxon>
        <taxon>Fungi</taxon>
        <taxon>Dikarya</taxon>
        <taxon>Ascomycota</taxon>
        <taxon>Pezizomycotina</taxon>
        <taxon>Dothideomycetes</taxon>
        <taxon>Pleosporomycetidae</taxon>
        <taxon>Pleosporales</taxon>
        <taxon>Pleosporineae</taxon>
        <taxon>Phaeosphaeriaceae</taxon>
        <taxon>Parastagonospora</taxon>
    </lineage>
</organism>
<feature type="region of interest" description="Disordered" evidence="10">
    <location>
        <begin position="75"/>
        <end position="115"/>
    </location>
</feature>
<dbReference type="EMBL" id="CH445347">
    <property type="protein sequence ID" value="EAT80042.2"/>
    <property type="molecule type" value="Genomic_DNA"/>
</dbReference>
<feature type="transmembrane region" description="Helical" evidence="11">
    <location>
        <begin position="6"/>
        <end position="26"/>
    </location>
</feature>
<evidence type="ECO:0000259" key="12">
    <source>
        <dbReference type="PROSITE" id="PS51140"/>
    </source>
</evidence>
<dbReference type="STRING" id="321614.Q0U670"/>
<keyword evidence="5 11" id="KW-1133">Transmembrane helix</keyword>
<dbReference type="GO" id="GO:0005789">
    <property type="term" value="C:endoplasmic reticulum membrane"/>
    <property type="evidence" value="ECO:0007669"/>
    <property type="project" value="UniProtKB-SubCell"/>
</dbReference>
<feature type="domain" description="CUE" evidence="12">
    <location>
        <begin position="45"/>
        <end position="88"/>
    </location>
</feature>
<dbReference type="InParanoid" id="Q0U670"/>
<evidence type="ECO:0000256" key="10">
    <source>
        <dbReference type="SAM" id="MobiDB-lite"/>
    </source>
</evidence>
<protein>
    <recommendedName>
        <fullName evidence="9">Coupling of ubiquitin conjugation to ER degradation protein 1</fullName>
    </recommendedName>
</protein>
<evidence type="ECO:0000256" key="2">
    <source>
        <dbReference type="ARBA" id="ARBA00022692"/>
    </source>
</evidence>
<evidence type="ECO:0000256" key="6">
    <source>
        <dbReference type="ARBA" id="ARBA00023136"/>
    </source>
</evidence>
<accession>Q0U670</accession>
<dbReference type="eggNOG" id="ENOG502S6YF">
    <property type="taxonomic scope" value="Eukaryota"/>
</dbReference>
<dbReference type="HOGENOM" id="CLU_083690_1_0_1"/>
<keyword evidence="6 11" id="KW-0472">Membrane</keyword>
<dbReference type="InterPro" id="IPR003892">
    <property type="entry name" value="CUE"/>
</dbReference>
<dbReference type="AlphaFoldDB" id="Q0U670"/>
<comment type="similarity">
    <text evidence="8">Belongs to the CUE1 family.</text>
</comment>